<keyword evidence="10" id="KW-0732">Signal</keyword>
<feature type="transmembrane region" description="Helical" evidence="9">
    <location>
        <begin position="229"/>
        <end position="250"/>
    </location>
</feature>
<proteinExistence type="predicted"/>
<dbReference type="Pfam" id="PF00001">
    <property type="entry name" value="7tm_1"/>
    <property type="match status" value="1"/>
</dbReference>
<keyword evidence="4 9" id="KW-1133">Transmembrane helix</keyword>
<keyword evidence="12" id="KW-1185">Reference proteome</keyword>
<feature type="transmembrane region" description="Helical" evidence="9">
    <location>
        <begin position="150"/>
        <end position="166"/>
    </location>
</feature>
<dbReference type="GO" id="GO:0043005">
    <property type="term" value="C:neuron projection"/>
    <property type="evidence" value="ECO:0007669"/>
    <property type="project" value="TreeGrafter"/>
</dbReference>
<protein>
    <submittedName>
        <fullName evidence="13">G-protein coupled receptors family 1 profile domain-containing protein</fullName>
    </submittedName>
</protein>
<dbReference type="PANTHER" id="PTHR24229:SF84">
    <property type="entry name" value="G-PROTEIN COUPLED RECEPTORS FAMILY 1 PROFILE DOMAIN-CONTAINING PROTEIN"/>
    <property type="match status" value="1"/>
</dbReference>
<evidence type="ECO:0000256" key="1">
    <source>
        <dbReference type="ARBA" id="ARBA00004651"/>
    </source>
</evidence>
<keyword evidence="6 9" id="KW-0472">Membrane</keyword>
<keyword evidence="5" id="KW-0297">G-protein coupled receptor</keyword>
<evidence type="ECO:0000256" key="6">
    <source>
        <dbReference type="ARBA" id="ARBA00023136"/>
    </source>
</evidence>
<comment type="subcellular location">
    <subcellularLocation>
        <location evidence="1">Cell membrane</location>
        <topology evidence="1">Multi-pass membrane protein</topology>
    </subcellularLocation>
</comment>
<evidence type="ECO:0000256" key="8">
    <source>
        <dbReference type="ARBA" id="ARBA00023224"/>
    </source>
</evidence>
<feature type="transmembrane region" description="Helical" evidence="9">
    <location>
        <begin position="118"/>
        <end position="138"/>
    </location>
</feature>
<feature type="signal peptide" evidence="10">
    <location>
        <begin position="1"/>
        <end position="25"/>
    </location>
</feature>
<accession>A0A914RP46</accession>
<dbReference type="Gene3D" id="1.20.1070.10">
    <property type="entry name" value="Rhodopsin 7-helix transmembrane proteins"/>
    <property type="match status" value="2"/>
</dbReference>
<keyword evidence="7" id="KW-0675">Receptor</keyword>
<keyword evidence="8" id="KW-0807">Transducer</keyword>
<dbReference type="PRINTS" id="PR00237">
    <property type="entry name" value="GPCRRHODOPSN"/>
</dbReference>
<dbReference type="GO" id="GO:0005886">
    <property type="term" value="C:plasma membrane"/>
    <property type="evidence" value="ECO:0007669"/>
    <property type="project" value="UniProtKB-SubCell"/>
</dbReference>
<keyword evidence="3 9" id="KW-0812">Transmembrane</keyword>
<dbReference type="AlphaFoldDB" id="A0A914RP46"/>
<sequence>MNAPKISWLILSWQLALLSLKSTDSLREKQKGSLFVAFFYGHIDNELCWCVLAEWKRHMRYAAMLANSAEYWVVALYSTLAITGLLGNIWVMLSVLGEWCRCCHPQWPHMRCKSAVNCSANIYLIILSVVDLISILPVPLLATDILYNEWPFGLLLCKLLFFCEGANKSLSPLVLTALSFSIFVLIACFLLSLFFIMPVVYYAGINDMVDANYKEHPKCVVQMSKNYDIVHVCICYLLPLLLICSVYVGILRRLYQHTRTSTVGRRTSISLGRVLKCSVFVVAFYFVCWTPYWTLRVVAVLQEPSELPLAVHDVEMVLNGSLDFVPNLRRILPDEDRAGEQATHEVAIMYMECSKVLHVRVAYESG</sequence>
<evidence type="ECO:0000313" key="13">
    <source>
        <dbReference type="WBParaSite" id="PEQ_0000814701-mRNA-1"/>
    </source>
</evidence>
<keyword evidence="2" id="KW-1003">Cell membrane</keyword>
<dbReference type="GO" id="GO:0004930">
    <property type="term" value="F:G protein-coupled receptor activity"/>
    <property type="evidence" value="ECO:0007669"/>
    <property type="project" value="UniProtKB-KW"/>
</dbReference>
<evidence type="ECO:0000259" key="11">
    <source>
        <dbReference type="PROSITE" id="PS50262"/>
    </source>
</evidence>
<reference evidence="13" key="1">
    <citation type="submission" date="2022-11" db="UniProtKB">
        <authorList>
            <consortium name="WormBaseParasite"/>
        </authorList>
    </citation>
    <scope>IDENTIFICATION</scope>
</reference>
<dbReference type="CDD" id="cd00637">
    <property type="entry name" value="7tm_classA_rhodopsin-like"/>
    <property type="match status" value="1"/>
</dbReference>
<dbReference type="WBParaSite" id="PEQ_0000814701-mRNA-1">
    <property type="protein sequence ID" value="PEQ_0000814701-mRNA-1"/>
    <property type="gene ID" value="PEQ_0000814701"/>
</dbReference>
<evidence type="ECO:0000256" key="7">
    <source>
        <dbReference type="ARBA" id="ARBA00023170"/>
    </source>
</evidence>
<dbReference type="PANTHER" id="PTHR24229">
    <property type="entry name" value="NEUROPEPTIDES RECEPTOR"/>
    <property type="match status" value="1"/>
</dbReference>
<feature type="chain" id="PRO_5037287827" evidence="10">
    <location>
        <begin position="26"/>
        <end position="366"/>
    </location>
</feature>
<evidence type="ECO:0000256" key="4">
    <source>
        <dbReference type="ARBA" id="ARBA00022989"/>
    </source>
</evidence>
<dbReference type="SUPFAM" id="SSF81321">
    <property type="entry name" value="Family A G protein-coupled receptor-like"/>
    <property type="match status" value="1"/>
</dbReference>
<organism evidence="12 13">
    <name type="scientific">Parascaris equorum</name>
    <name type="common">Equine roundworm</name>
    <dbReference type="NCBI Taxonomy" id="6256"/>
    <lineage>
        <taxon>Eukaryota</taxon>
        <taxon>Metazoa</taxon>
        <taxon>Ecdysozoa</taxon>
        <taxon>Nematoda</taxon>
        <taxon>Chromadorea</taxon>
        <taxon>Rhabditida</taxon>
        <taxon>Spirurina</taxon>
        <taxon>Ascaridomorpha</taxon>
        <taxon>Ascaridoidea</taxon>
        <taxon>Ascarididae</taxon>
        <taxon>Parascaris</taxon>
    </lineage>
</organism>
<evidence type="ECO:0000256" key="9">
    <source>
        <dbReference type="SAM" id="Phobius"/>
    </source>
</evidence>
<evidence type="ECO:0000256" key="10">
    <source>
        <dbReference type="SAM" id="SignalP"/>
    </source>
</evidence>
<feature type="transmembrane region" description="Helical" evidence="9">
    <location>
        <begin position="173"/>
        <end position="203"/>
    </location>
</feature>
<name>A0A914RP46_PAREQ</name>
<feature type="domain" description="G-protein coupled receptors family 1 profile" evidence="11">
    <location>
        <begin position="87"/>
        <end position="327"/>
    </location>
</feature>
<dbReference type="InterPro" id="IPR000276">
    <property type="entry name" value="GPCR_Rhodpsn"/>
</dbReference>
<feature type="transmembrane region" description="Helical" evidence="9">
    <location>
        <begin position="71"/>
        <end position="97"/>
    </location>
</feature>
<feature type="transmembrane region" description="Helical" evidence="9">
    <location>
        <begin position="271"/>
        <end position="293"/>
    </location>
</feature>
<evidence type="ECO:0000256" key="5">
    <source>
        <dbReference type="ARBA" id="ARBA00023040"/>
    </source>
</evidence>
<dbReference type="GO" id="GO:0042277">
    <property type="term" value="F:peptide binding"/>
    <property type="evidence" value="ECO:0007669"/>
    <property type="project" value="TreeGrafter"/>
</dbReference>
<dbReference type="InterPro" id="IPR017452">
    <property type="entry name" value="GPCR_Rhodpsn_7TM"/>
</dbReference>
<evidence type="ECO:0000256" key="2">
    <source>
        <dbReference type="ARBA" id="ARBA00022475"/>
    </source>
</evidence>
<evidence type="ECO:0000313" key="12">
    <source>
        <dbReference type="Proteomes" id="UP000887564"/>
    </source>
</evidence>
<dbReference type="Proteomes" id="UP000887564">
    <property type="component" value="Unplaced"/>
</dbReference>
<evidence type="ECO:0000256" key="3">
    <source>
        <dbReference type="ARBA" id="ARBA00022692"/>
    </source>
</evidence>
<dbReference type="PROSITE" id="PS50262">
    <property type="entry name" value="G_PROTEIN_RECEP_F1_2"/>
    <property type="match status" value="1"/>
</dbReference>